<feature type="transmembrane region" description="Helical" evidence="1">
    <location>
        <begin position="38"/>
        <end position="63"/>
    </location>
</feature>
<evidence type="ECO:0000313" key="3">
    <source>
        <dbReference type="EMBL" id="KAF9330568.1"/>
    </source>
</evidence>
<dbReference type="Proteomes" id="UP000696485">
    <property type="component" value="Unassembled WGS sequence"/>
</dbReference>
<dbReference type="GO" id="GO:0016020">
    <property type="term" value="C:membrane"/>
    <property type="evidence" value="ECO:0007669"/>
    <property type="project" value="UniProtKB-SubCell"/>
</dbReference>
<sequence length="353" mass="38899">MILYFVSRVVSSVAGSLYPAYASFKAINTRDNNRLTAWLMYWSVMGLFSIAEFVLDTFIFWLPFYYEIKLLFVLWMILPQTQGSIYLYQAFVDPYLNQHEHEIDQTLKNIQKQAKAMGMQYIKQGIQLLQNLILDIYRKSLGQSDMSAQSVMDAHGQQPTHESTSSQAGSVGAGQQHEERQGHQSKGYFSWAYNVVSPKFSAVATMASQHITRQIPARPLPQPPVNLYDARTAPSSSTSRDGSISTTLGDNAFGITSSGSDPNSATLSSAAEKIIFGQLSSRLNKAAQSTGVGTSGSMRHRKISLYDDYDSEDSLMPQASAPSSSSSTDGHAKDSSWRNFGSGFGQRSSAVQK</sequence>
<feature type="compositionally biased region" description="Polar residues" evidence="2">
    <location>
        <begin position="157"/>
        <end position="169"/>
    </location>
</feature>
<dbReference type="PANTHER" id="PTHR12300">
    <property type="entry name" value="HVA22-LIKE PROTEINS"/>
    <property type="match status" value="1"/>
</dbReference>
<comment type="similarity">
    <text evidence="1">Belongs to the DP1 family.</text>
</comment>
<keyword evidence="4" id="KW-1185">Reference proteome</keyword>
<evidence type="ECO:0000313" key="4">
    <source>
        <dbReference type="Proteomes" id="UP000696485"/>
    </source>
</evidence>
<dbReference type="EMBL" id="JAAAUY010000387">
    <property type="protein sequence ID" value="KAF9330568.1"/>
    <property type="molecule type" value="Genomic_DNA"/>
</dbReference>
<dbReference type="InterPro" id="IPR004345">
    <property type="entry name" value="TB2_DP1_HVA22"/>
</dbReference>
<evidence type="ECO:0000256" key="1">
    <source>
        <dbReference type="RuleBase" id="RU362006"/>
    </source>
</evidence>
<accession>A0A9P5VLE5</accession>
<evidence type="ECO:0000256" key="2">
    <source>
        <dbReference type="SAM" id="MobiDB-lite"/>
    </source>
</evidence>
<dbReference type="AlphaFoldDB" id="A0A9P5VLE5"/>
<protein>
    <recommendedName>
        <fullName evidence="1">Protein YOP1</fullName>
    </recommendedName>
</protein>
<feature type="region of interest" description="Disordered" evidence="2">
    <location>
        <begin position="148"/>
        <end position="183"/>
    </location>
</feature>
<keyword evidence="1" id="KW-0472">Membrane</keyword>
<reference evidence="3" key="1">
    <citation type="journal article" date="2020" name="Fungal Divers.">
        <title>Resolving the Mortierellaceae phylogeny through synthesis of multi-gene phylogenetics and phylogenomics.</title>
        <authorList>
            <person name="Vandepol N."/>
            <person name="Liber J."/>
            <person name="Desiro A."/>
            <person name="Na H."/>
            <person name="Kennedy M."/>
            <person name="Barry K."/>
            <person name="Grigoriev I.V."/>
            <person name="Miller A.N."/>
            <person name="O'Donnell K."/>
            <person name="Stajich J.E."/>
            <person name="Bonito G."/>
        </authorList>
    </citation>
    <scope>NUCLEOTIDE SEQUENCE</scope>
    <source>
        <strain evidence="3">NVP1</strain>
    </source>
</reference>
<feature type="compositionally biased region" description="Low complexity" evidence="2">
    <location>
        <begin position="235"/>
        <end position="247"/>
    </location>
</feature>
<proteinExistence type="inferred from homology"/>
<keyword evidence="1" id="KW-0812">Transmembrane</keyword>
<comment type="caution">
    <text evidence="3">The sequence shown here is derived from an EMBL/GenBank/DDBJ whole genome shotgun (WGS) entry which is preliminary data.</text>
</comment>
<comment type="caution">
    <text evidence="1">Lacks conserved residue(s) required for the propagation of feature annotation.</text>
</comment>
<feature type="region of interest" description="Disordered" evidence="2">
    <location>
        <begin position="214"/>
        <end position="247"/>
    </location>
</feature>
<name>A0A9P5VLE5_9FUNG</name>
<keyword evidence="1" id="KW-1133">Transmembrane helix</keyword>
<gene>
    <name evidence="3" type="primary">REEP4</name>
    <name evidence="3" type="ORF">BG006_006470</name>
</gene>
<comment type="subcellular location">
    <subcellularLocation>
        <location evidence="1">Membrane</location>
        <topology evidence="1">Multi-pass membrane protein</topology>
    </subcellularLocation>
</comment>
<organism evidence="3 4">
    <name type="scientific">Podila minutissima</name>
    <dbReference type="NCBI Taxonomy" id="64525"/>
    <lineage>
        <taxon>Eukaryota</taxon>
        <taxon>Fungi</taxon>
        <taxon>Fungi incertae sedis</taxon>
        <taxon>Mucoromycota</taxon>
        <taxon>Mortierellomycotina</taxon>
        <taxon>Mortierellomycetes</taxon>
        <taxon>Mortierellales</taxon>
        <taxon>Mortierellaceae</taxon>
        <taxon>Podila</taxon>
    </lineage>
</organism>
<keyword evidence="3" id="KW-0675">Receptor</keyword>
<feature type="region of interest" description="Disordered" evidence="2">
    <location>
        <begin position="308"/>
        <end position="353"/>
    </location>
</feature>
<dbReference type="Pfam" id="PF03134">
    <property type="entry name" value="TB2_DP1_HVA22"/>
    <property type="match status" value="1"/>
</dbReference>